<gene>
    <name evidence="1" type="ORF">K488DRAFT_83043</name>
</gene>
<dbReference type="Proteomes" id="UP000814128">
    <property type="component" value="Unassembled WGS sequence"/>
</dbReference>
<dbReference type="EMBL" id="MU273484">
    <property type="protein sequence ID" value="KAI0035466.1"/>
    <property type="molecule type" value="Genomic_DNA"/>
</dbReference>
<evidence type="ECO:0000313" key="1">
    <source>
        <dbReference type="EMBL" id="KAI0035466.1"/>
    </source>
</evidence>
<accession>A0ACB8QVV5</accession>
<reference evidence="1" key="2">
    <citation type="journal article" date="2022" name="New Phytol.">
        <title>Evolutionary transition to the ectomycorrhizal habit in the genomes of a hyperdiverse lineage of mushroom-forming fungi.</title>
        <authorList>
            <person name="Looney B."/>
            <person name="Miyauchi S."/>
            <person name="Morin E."/>
            <person name="Drula E."/>
            <person name="Courty P.E."/>
            <person name="Kohler A."/>
            <person name="Kuo A."/>
            <person name="LaButti K."/>
            <person name="Pangilinan J."/>
            <person name="Lipzen A."/>
            <person name="Riley R."/>
            <person name="Andreopoulos W."/>
            <person name="He G."/>
            <person name="Johnson J."/>
            <person name="Nolan M."/>
            <person name="Tritt A."/>
            <person name="Barry K.W."/>
            <person name="Grigoriev I.V."/>
            <person name="Nagy L.G."/>
            <person name="Hibbett D."/>
            <person name="Henrissat B."/>
            <person name="Matheny P.B."/>
            <person name="Labbe J."/>
            <person name="Martin F.M."/>
        </authorList>
    </citation>
    <scope>NUCLEOTIDE SEQUENCE</scope>
    <source>
        <strain evidence="1">EC-137</strain>
    </source>
</reference>
<organism evidence="1 2">
    <name type="scientific">Vararia minispora EC-137</name>
    <dbReference type="NCBI Taxonomy" id="1314806"/>
    <lineage>
        <taxon>Eukaryota</taxon>
        <taxon>Fungi</taxon>
        <taxon>Dikarya</taxon>
        <taxon>Basidiomycota</taxon>
        <taxon>Agaricomycotina</taxon>
        <taxon>Agaricomycetes</taxon>
        <taxon>Russulales</taxon>
        <taxon>Lachnocladiaceae</taxon>
        <taxon>Vararia</taxon>
    </lineage>
</organism>
<protein>
    <submittedName>
        <fullName evidence="1">Uncharacterized protein</fullName>
    </submittedName>
</protein>
<name>A0ACB8QVV5_9AGAM</name>
<proteinExistence type="predicted"/>
<sequence>MPMAPPVRKDKRASGGADGQRSTTGAYEESDSNKLPRRPRNVGPVQIEDANELGGRPTGGLRAVIEPFLTTARSADAESKMDRELARARQNAEAAGPRQESSSRASRRERPESLMSQPPRYSTVFPTVPESRSGSGEDADGKTSGTGRRSRGVLSGVKGVLRRK</sequence>
<keyword evidence="2" id="KW-1185">Reference proteome</keyword>
<reference evidence="1" key="1">
    <citation type="submission" date="2021-02" db="EMBL/GenBank/DDBJ databases">
        <authorList>
            <consortium name="DOE Joint Genome Institute"/>
            <person name="Ahrendt S."/>
            <person name="Looney B.P."/>
            <person name="Miyauchi S."/>
            <person name="Morin E."/>
            <person name="Drula E."/>
            <person name="Courty P.E."/>
            <person name="Chicoki N."/>
            <person name="Fauchery L."/>
            <person name="Kohler A."/>
            <person name="Kuo A."/>
            <person name="Labutti K."/>
            <person name="Pangilinan J."/>
            <person name="Lipzen A."/>
            <person name="Riley R."/>
            <person name="Andreopoulos W."/>
            <person name="He G."/>
            <person name="Johnson J."/>
            <person name="Barry K.W."/>
            <person name="Grigoriev I.V."/>
            <person name="Nagy L."/>
            <person name="Hibbett D."/>
            <person name="Henrissat B."/>
            <person name="Matheny P.B."/>
            <person name="Labbe J."/>
            <person name="Martin F."/>
        </authorList>
    </citation>
    <scope>NUCLEOTIDE SEQUENCE</scope>
    <source>
        <strain evidence="1">EC-137</strain>
    </source>
</reference>
<evidence type="ECO:0000313" key="2">
    <source>
        <dbReference type="Proteomes" id="UP000814128"/>
    </source>
</evidence>
<comment type="caution">
    <text evidence="1">The sequence shown here is derived from an EMBL/GenBank/DDBJ whole genome shotgun (WGS) entry which is preliminary data.</text>
</comment>